<evidence type="ECO:0000256" key="1">
    <source>
        <dbReference type="SAM" id="MobiDB-lite"/>
    </source>
</evidence>
<organism evidence="2 3">
    <name type="scientific">Eumeta variegata</name>
    <name type="common">Bagworm moth</name>
    <name type="synonym">Eumeta japonica</name>
    <dbReference type="NCBI Taxonomy" id="151549"/>
    <lineage>
        <taxon>Eukaryota</taxon>
        <taxon>Metazoa</taxon>
        <taxon>Ecdysozoa</taxon>
        <taxon>Arthropoda</taxon>
        <taxon>Hexapoda</taxon>
        <taxon>Insecta</taxon>
        <taxon>Pterygota</taxon>
        <taxon>Neoptera</taxon>
        <taxon>Endopterygota</taxon>
        <taxon>Lepidoptera</taxon>
        <taxon>Glossata</taxon>
        <taxon>Ditrysia</taxon>
        <taxon>Tineoidea</taxon>
        <taxon>Psychidae</taxon>
        <taxon>Oiketicinae</taxon>
        <taxon>Eumeta</taxon>
    </lineage>
</organism>
<gene>
    <name evidence="2" type="ORF">EVAR_100337_1</name>
</gene>
<evidence type="ECO:0000313" key="3">
    <source>
        <dbReference type="Proteomes" id="UP000299102"/>
    </source>
</evidence>
<dbReference type="OrthoDB" id="8016075at2759"/>
<feature type="region of interest" description="Disordered" evidence="1">
    <location>
        <begin position="1"/>
        <end position="54"/>
    </location>
</feature>
<feature type="compositionally biased region" description="Polar residues" evidence="1">
    <location>
        <begin position="20"/>
        <end position="32"/>
    </location>
</feature>
<sequence>MEVDAAQTESASPAPLPKSPQAQVPVTTSSQVEAARASVPAPAGSKSTAPLGSKMPPPIFVRKLTLSKYPQIVPVCGLIHKSLDNKVQFHTYARRGASKWSFAVSQPDFLSRRSKPISATKASVLSQDAAATVRSLAGPRGPPRPMTKLSRTLVNAASRVSEWNPHKGGPGQCHRCQLYGHTQRPTVTQIRVAVKCQVPHWTRDCPLTRDSEEKPLVLIVAKIIRLITDSQNSPTD</sequence>
<reference evidence="2 3" key="1">
    <citation type="journal article" date="2019" name="Commun. Biol.">
        <title>The bagworm genome reveals a unique fibroin gene that provides high tensile strength.</title>
        <authorList>
            <person name="Kono N."/>
            <person name="Nakamura H."/>
            <person name="Ohtoshi R."/>
            <person name="Tomita M."/>
            <person name="Numata K."/>
            <person name="Arakawa K."/>
        </authorList>
    </citation>
    <scope>NUCLEOTIDE SEQUENCE [LARGE SCALE GENOMIC DNA]</scope>
</reference>
<dbReference type="Proteomes" id="UP000299102">
    <property type="component" value="Unassembled WGS sequence"/>
</dbReference>
<keyword evidence="3" id="KW-1185">Reference proteome</keyword>
<proteinExistence type="predicted"/>
<dbReference type="AlphaFoldDB" id="A0A4C1T3L1"/>
<comment type="caution">
    <text evidence="2">The sequence shown here is derived from an EMBL/GenBank/DDBJ whole genome shotgun (WGS) entry which is preliminary data.</text>
</comment>
<evidence type="ECO:0000313" key="2">
    <source>
        <dbReference type="EMBL" id="GBP09103.1"/>
    </source>
</evidence>
<name>A0A4C1T3L1_EUMVA</name>
<dbReference type="EMBL" id="BGZK01008608">
    <property type="protein sequence ID" value="GBP09103.1"/>
    <property type="molecule type" value="Genomic_DNA"/>
</dbReference>
<accession>A0A4C1T3L1</accession>
<protein>
    <submittedName>
        <fullName evidence="2">Uncharacterized protein</fullName>
    </submittedName>
</protein>